<accession>A0A2T5IK27</accession>
<feature type="binding site" evidence="8">
    <location>
        <position position="201"/>
    </location>
    <ligand>
        <name>substrate</name>
    </ligand>
</feature>
<dbReference type="PROSITE" id="PS00512">
    <property type="entry name" value="ALPHA_GALACTOSIDASE"/>
    <property type="match status" value="1"/>
</dbReference>
<keyword evidence="12" id="KW-1185">Reference proteome</keyword>
<dbReference type="SUPFAM" id="SSF51445">
    <property type="entry name" value="(Trans)glycosidases"/>
    <property type="match status" value="1"/>
</dbReference>
<dbReference type="InterPro" id="IPR013785">
    <property type="entry name" value="Aldolase_TIM"/>
</dbReference>
<keyword evidence="5 6" id="KW-0326">Glycosidase</keyword>
<keyword evidence="4 6" id="KW-0378">Hydrolase</keyword>
<dbReference type="InterPro" id="IPR050985">
    <property type="entry name" value="Alpha-glycosidase_related"/>
</dbReference>
<protein>
    <recommendedName>
        <fullName evidence="3 6">Alpha-galactosidase</fullName>
        <ecNumber evidence="3 6">3.2.1.22</ecNumber>
    </recommendedName>
</protein>
<reference evidence="11 12" key="1">
    <citation type="submission" date="2018-04" db="EMBL/GenBank/DDBJ databases">
        <title>Genomic Encyclopedia of Archaeal and Bacterial Type Strains, Phase II (KMG-II): from individual species to whole genera.</title>
        <authorList>
            <person name="Goeker M."/>
        </authorList>
    </citation>
    <scope>NUCLEOTIDE SEQUENCE [LARGE SCALE GENOMIC DNA]</scope>
    <source>
        <strain evidence="11 12">DSM 18806</strain>
    </source>
</reference>
<evidence type="ECO:0000256" key="4">
    <source>
        <dbReference type="ARBA" id="ARBA00022801"/>
    </source>
</evidence>
<dbReference type="InterPro" id="IPR017853">
    <property type="entry name" value="GH"/>
</dbReference>
<sequence>MQHIHFNEEKQQFHLQNGSISYVFGVEEKGMLSQLYFGKRIASYKGGRRYPRLERSFSTNFQDVIDRNYSRDTIPHEYPTYGNGDFRSAAIAATLTDGDPTLDLRYAGFSVEKGKPALTGLPATYVNDASTAETLFVELRDEKAQLTVRLAYTIFSDQPVIARSATIMNNGSAAVQLDKAASLSIDLPYQEWDLLHLNGSWGQERSLMREPVTKGIKIFDSKRGTSSHQQNPFVALVDPNCSEDKGTAIGFSLVYSGNHEELVEMDQYGQIRVSVGINPSGFSWELQPEDTFQTPEALLIYSEEGLNGMSQTFHTLFRENLSRGQHRKKERPILINNWEATYFDFTGEKIRAIIDESADLGIELFVLDDGWFGTRSHDLRSLGDWAENREKLPEGLKGIADYAHGKGMQFGLWFEPEMISEVSELFTAHPDWALQIPGRERTLSRDQLVLDFSRKEVRDGILIQMQAILDRVPIDYIKWDMNRYLTEVHSSTLPPHRQGETAHRYVLGLYAMMEELVQGYPEILFEGCSGGGGRFDPGILHYMPQSWTSDNTDAVQRLQIQYGTSLVYPISSMGAHVSAVPNHQTHRITSLAMRGDVAMAGVLGYELDPTTLTEEEKQIIRQQVADYKQFRRLVQYGTFHRLRSPFEKNQTIWAFVSDDKTECLLYYYSVLAQAAPPLDIIRLQGLDPARDYHCEALAATFSATELMHSGFYVDPIIKGDFQSRRYYFKGK</sequence>
<dbReference type="Pfam" id="PF02065">
    <property type="entry name" value="Melibiase"/>
    <property type="match status" value="1"/>
</dbReference>
<comment type="similarity">
    <text evidence="2">Belongs to the glycosyl hydrolase 36 family.</text>
</comment>
<dbReference type="Pfam" id="PF16875">
    <property type="entry name" value="Glyco_hydro_36N"/>
    <property type="match status" value="1"/>
</dbReference>
<evidence type="ECO:0000313" key="12">
    <source>
        <dbReference type="Proteomes" id="UP000244161"/>
    </source>
</evidence>
<dbReference type="AlphaFoldDB" id="A0A2T5IK27"/>
<dbReference type="InterPro" id="IPR013780">
    <property type="entry name" value="Glyco_hydro_b"/>
</dbReference>
<feature type="active site" description="Nucleophile" evidence="7">
    <location>
        <position position="480"/>
    </location>
</feature>
<dbReference type="PANTHER" id="PTHR43053:SF3">
    <property type="entry name" value="ALPHA-GALACTOSIDASE C-RELATED"/>
    <property type="match status" value="1"/>
</dbReference>
<organism evidence="11 12">
    <name type="scientific">Trichococcus patagoniensis</name>
    <dbReference type="NCBI Taxonomy" id="382641"/>
    <lineage>
        <taxon>Bacteria</taxon>
        <taxon>Bacillati</taxon>
        <taxon>Bacillota</taxon>
        <taxon>Bacilli</taxon>
        <taxon>Lactobacillales</taxon>
        <taxon>Carnobacteriaceae</taxon>
        <taxon>Trichococcus</taxon>
    </lineage>
</organism>
<evidence type="ECO:0000313" key="11">
    <source>
        <dbReference type="EMBL" id="PTQ84175.1"/>
    </source>
</evidence>
<dbReference type="EC" id="3.2.1.22" evidence="3 6"/>
<evidence type="ECO:0000256" key="2">
    <source>
        <dbReference type="ARBA" id="ARBA00006202"/>
    </source>
</evidence>
<dbReference type="RefSeq" id="WP_108032805.1">
    <property type="nucleotide sequence ID" value="NZ_QAOM01000010.1"/>
</dbReference>
<dbReference type="InterPro" id="IPR002252">
    <property type="entry name" value="Glyco_hydro_36"/>
</dbReference>
<proteinExistence type="inferred from homology"/>
<feature type="binding site" evidence="8">
    <location>
        <position position="528"/>
    </location>
    <ligand>
        <name>substrate</name>
    </ligand>
</feature>
<dbReference type="PANTHER" id="PTHR43053">
    <property type="entry name" value="GLYCOSIDASE FAMILY 31"/>
    <property type="match status" value="1"/>
</dbReference>
<feature type="active site" description="Proton donor" evidence="7">
    <location>
        <position position="550"/>
    </location>
</feature>
<dbReference type="InterPro" id="IPR000111">
    <property type="entry name" value="Glyco_hydro_27/36_CS"/>
</dbReference>
<feature type="binding site" evidence="8">
    <location>
        <position position="445"/>
    </location>
    <ligand>
        <name>substrate</name>
    </ligand>
</feature>
<dbReference type="FunFam" id="3.20.20.70:FF:000118">
    <property type="entry name" value="Alpha-galactosidase"/>
    <property type="match status" value="1"/>
</dbReference>
<comment type="catalytic activity">
    <reaction evidence="1 6">
        <text>Hydrolysis of terminal, non-reducing alpha-D-galactose residues in alpha-D-galactosides, including galactose oligosaccharides, galactomannans and galactolipids.</text>
        <dbReference type="EC" id="3.2.1.22"/>
    </reaction>
</comment>
<dbReference type="PRINTS" id="PR00743">
    <property type="entry name" value="GLHYDRLASE36"/>
</dbReference>
<dbReference type="OrthoDB" id="9758822at2"/>
<feature type="binding site" evidence="8">
    <location>
        <begin position="478"/>
        <end position="482"/>
    </location>
    <ligand>
        <name>substrate</name>
    </ligand>
</feature>
<evidence type="ECO:0000256" key="6">
    <source>
        <dbReference type="PIRNR" id="PIRNR005536"/>
    </source>
</evidence>
<evidence type="ECO:0000259" key="10">
    <source>
        <dbReference type="Pfam" id="PF16875"/>
    </source>
</evidence>
<feature type="domain" description="Glycosyl hydrolase family 36 N-terminal" evidence="10">
    <location>
        <begin position="30"/>
        <end position="287"/>
    </location>
</feature>
<dbReference type="Gene3D" id="3.20.20.70">
    <property type="entry name" value="Aldolase class I"/>
    <property type="match status" value="1"/>
</dbReference>
<gene>
    <name evidence="11" type="ORF">C8U37_11092</name>
</gene>
<evidence type="ECO:0000256" key="5">
    <source>
        <dbReference type="ARBA" id="ARBA00023295"/>
    </source>
</evidence>
<evidence type="ECO:0000256" key="8">
    <source>
        <dbReference type="PIRSR" id="PIRSR005536-2"/>
    </source>
</evidence>
<feature type="domain" description="Glycosyl hydrolase family 36 C-terminal" evidence="9">
    <location>
        <begin position="651"/>
        <end position="728"/>
    </location>
</feature>
<dbReference type="InterPro" id="IPR031704">
    <property type="entry name" value="Glyco_hydro_36_N"/>
</dbReference>
<dbReference type="CDD" id="cd14791">
    <property type="entry name" value="GH36"/>
    <property type="match status" value="1"/>
</dbReference>
<dbReference type="PIRSF" id="PIRSF005536">
    <property type="entry name" value="Agal"/>
    <property type="match status" value="1"/>
</dbReference>
<feature type="binding site" evidence="8">
    <location>
        <begin position="368"/>
        <end position="369"/>
    </location>
    <ligand>
        <name>substrate</name>
    </ligand>
</feature>
<dbReference type="Gene3D" id="2.60.40.1180">
    <property type="entry name" value="Golgi alpha-mannosidase II"/>
    <property type="match status" value="1"/>
</dbReference>
<dbReference type="Gene3D" id="2.70.98.60">
    <property type="entry name" value="alpha-galactosidase from lactobacil brevis"/>
    <property type="match status" value="1"/>
</dbReference>
<dbReference type="EMBL" id="QAOM01000010">
    <property type="protein sequence ID" value="PTQ84175.1"/>
    <property type="molecule type" value="Genomic_DNA"/>
</dbReference>
<evidence type="ECO:0000259" key="9">
    <source>
        <dbReference type="Pfam" id="PF16874"/>
    </source>
</evidence>
<comment type="caution">
    <text evidence="11">The sequence shown here is derived from an EMBL/GenBank/DDBJ whole genome shotgun (WGS) entry which is preliminary data.</text>
</comment>
<dbReference type="GO" id="GO:0004557">
    <property type="term" value="F:alpha-galactosidase activity"/>
    <property type="evidence" value="ECO:0007669"/>
    <property type="project" value="UniProtKB-UniRule"/>
</dbReference>
<evidence type="ECO:0000256" key="3">
    <source>
        <dbReference type="ARBA" id="ARBA00012755"/>
    </source>
</evidence>
<dbReference type="Pfam" id="PF16874">
    <property type="entry name" value="Glyco_hydro_36C"/>
    <property type="match status" value="1"/>
</dbReference>
<dbReference type="InterPro" id="IPR031705">
    <property type="entry name" value="Glyco_hydro_36_C"/>
</dbReference>
<evidence type="ECO:0000256" key="1">
    <source>
        <dbReference type="ARBA" id="ARBA00001255"/>
    </source>
</evidence>
<name>A0A2T5IK27_9LACT</name>
<feature type="binding site" evidence="8">
    <location>
        <position position="550"/>
    </location>
    <ligand>
        <name>substrate</name>
    </ligand>
</feature>
<dbReference type="GO" id="GO:0016052">
    <property type="term" value="P:carbohydrate catabolic process"/>
    <property type="evidence" value="ECO:0007669"/>
    <property type="project" value="InterPro"/>
</dbReference>
<dbReference type="Proteomes" id="UP000244161">
    <property type="component" value="Unassembled WGS sequence"/>
</dbReference>
<dbReference type="InterPro" id="IPR038417">
    <property type="entry name" value="Alpga-gal_N_sf"/>
</dbReference>
<evidence type="ECO:0000256" key="7">
    <source>
        <dbReference type="PIRSR" id="PIRSR005536-1"/>
    </source>
</evidence>